<keyword evidence="2" id="KW-0472">Membrane</keyword>
<dbReference type="Gene3D" id="2.40.160.50">
    <property type="entry name" value="membrane protein fhac: a member of the omp85/tpsb transporter family"/>
    <property type="match status" value="1"/>
</dbReference>
<dbReference type="EMBL" id="CP018889">
    <property type="protein sequence ID" value="AUI69150.2"/>
    <property type="molecule type" value="Genomic_DNA"/>
</dbReference>
<proteinExistence type="predicted"/>
<accession>A0A2N9YFA9</accession>
<protein>
    <submittedName>
        <fullName evidence="4">BamA/TamA family outer membrane protein</fullName>
    </submittedName>
</protein>
<dbReference type="AlphaFoldDB" id="A0A2N9YFA9"/>
<gene>
    <name evidence="4" type="ORF">BLE401_10865</name>
</gene>
<dbReference type="InterPro" id="IPR000184">
    <property type="entry name" value="Bac_surfAg_D15"/>
</dbReference>
<feature type="domain" description="Bacterial surface antigen (D15)" evidence="3">
    <location>
        <begin position="3"/>
        <end position="73"/>
    </location>
</feature>
<sequence length="90" mass="10250">MSLRIPKVSHEPDDGLLQLAPFFDYGRAWNTGSSTPDPRDISSVGLGLRWSPSQKIRTEVYWGYALRNVTGGEEYDLQDDGVHFELSMRY</sequence>
<dbReference type="Pfam" id="PF01103">
    <property type="entry name" value="Omp85"/>
    <property type="match status" value="1"/>
</dbReference>
<reference evidence="5" key="1">
    <citation type="submission" date="2016-12" db="EMBL/GenBank/DDBJ databases">
        <title>Complete Genome Sequence of Beggiatoa leptomitiformis D-401.</title>
        <authorList>
            <person name="Fomenkov A."/>
            <person name="Vincze T."/>
            <person name="Grabovich M."/>
            <person name="Anton B.P."/>
            <person name="Dubinina G."/>
            <person name="Orlova M."/>
            <person name="Belousova E."/>
            <person name="Roberts R.J."/>
        </authorList>
    </citation>
    <scope>NUCLEOTIDE SEQUENCE [LARGE SCALE GENOMIC DNA]</scope>
    <source>
        <strain evidence="5">D-401</strain>
    </source>
</reference>
<evidence type="ECO:0000259" key="3">
    <source>
        <dbReference type="Pfam" id="PF01103"/>
    </source>
</evidence>
<dbReference type="GO" id="GO:0019867">
    <property type="term" value="C:outer membrane"/>
    <property type="evidence" value="ECO:0007669"/>
    <property type="project" value="InterPro"/>
</dbReference>
<name>A0A2N9YFA9_9GAMM</name>
<evidence type="ECO:0000256" key="1">
    <source>
        <dbReference type="ARBA" id="ARBA00004370"/>
    </source>
</evidence>
<organism evidence="4 5">
    <name type="scientific">Beggiatoa leptomitoformis</name>
    <dbReference type="NCBI Taxonomy" id="288004"/>
    <lineage>
        <taxon>Bacteria</taxon>
        <taxon>Pseudomonadati</taxon>
        <taxon>Pseudomonadota</taxon>
        <taxon>Gammaproteobacteria</taxon>
        <taxon>Thiotrichales</taxon>
        <taxon>Thiotrichaceae</taxon>
        <taxon>Beggiatoa</taxon>
    </lineage>
</organism>
<evidence type="ECO:0000256" key="2">
    <source>
        <dbReference type="ARBA" id="ARBA00023136"/>
    </source>
</evidence>
<evidence type="ECO:0000313" key="4">
    <source>
        <dbReference type="EMBL" id="AUI69150.2"/>
    </source>
</evidence>
<evidence type="ECO:0000313" key="5">
    <source>
        <dbReference type="Proteomes" id="UP000234271"/>
    </source>
</evidence>
<dbReference type="Proteomes" id="UP000234271">
    <property type="component" value="Chromosome"/>
</dbReference>
<comment type="subcellular location">
    <subcellularLocation>
        <location evidence="1">Membrane</location>
    </subcellularLocation>
</comment>
<keyword evidence="5" id="KW-1185">Reference proteome</keyword>